<name>A0ABR5AD79_9BACL</name>
<reference evidence="2 3" key="1">
    <citation type="submission" date="2014-12" db="EMBL/GenBank/DDBJ databases">
        <title>Draft genome sequence of Paenibacillus kamchatkensis strain B-2647.</title>
        <authorList>
            <person name="Karlyshev A.V."/>
            <person name="Kudryashova E.B."/>
        </authorList>
    </citation>
    <scope>NUCLEOTIDE SEQUENCE [LARGE SCALE GENOMIC DNA]</scope>
    <source>
        <strain evidence="2 3">VKM B-2647</strain>
    </source>
</reference>
<dbReference type="PANTHER" id="PTHR31084:SF0">
    <property type="entry name" value="ALPHA-L-FUCOSIDASE 2"/>
    <property type="match status" value="1"/>
</dbReference>
<evidence type="ECO:0000313" key="2">
    <source>
        <dbReference type="EMBL" id="KIL39011.1"/>
    </source>
</evidence>
<dbReference type="EMBL" id="JXAK01000046">
    <property type="protein sequence ID" value="KIL39011.1"/>
    <property type="molecule type" value="Genomic_DNA"/>
</dbReference>
<evidence type="ECO:0000313" key="3">
    <source>
        <dbReference type="Proteomes" id="UP000031967"/>
    </source>
</evidence>
<organism evidence="2 3">
    <name type="scientific">Gordoniibacillus kamchatkensis</name>
    <dbReference type="NCBI Taxonomy" id="1590651"/>
    <lineage>
        <taxon>Bacteria</taxon>
        <taxon>Bacillati</taxon>
        <taxon>Bacillota</taxon>
        <taxon>Bacilli</taxon>
        <taxon>Bacillales</taxon>
        <taxon>Paenibacillaceae</taxon>
        <taxon>Gordoniibacillus</taxon>
    </lineage>
</organism>
<accession>A0ABR5AD79</accession>
<dbReference type="InterPro" id="IPR054363">
    <property type="entry name" value="GH95_cat"/>
</dbReference>
<protein>
    <recommendedName>
        <fullName evidence="1">Glycosyl hydrolase family 95 catalytic domain-containing protein</fullName>
    </recommendedName>
</protein>
<sequence>MAEQLMRDTEICIREQEWEGRKGVFLRPPERIPTAKWTDAPLLGNGDVGVAIGGGAEEQTFYIGKNDFWVQPHLGETEQQRRERLLSDNGRRTGARIITVGQVTLFMPQLQGAEYWQEQHILEAEVRGSFRSDAAEAKLCTWVAAGTNVLVTELECVRGTLDVKIRLHAGEKSTDEVFNYDNGAEDGLMWFRYAANSANVPETRRVAVATCVVGADARYEWRFQNVEAEVTVAAGERIAIVTAIVSNRDEADYFAAARKLAAMYGGGGWDVIARLKEAHRLWWRGFWTASEIGIGDPVLEKFYYGSYYIIGSCTRQGKIPPGLFGNWITTDRPAWTGSYTMNYNYEAPFWGLYAGNRVELAASYCEPLLAFMPWGKLFAKEKLGCRGLYMPVELGPDGMICSMFFHGQKSNAAFAAVNLLMHIDYTQDMDYARKVYPYLIEVANFWEDYLVYEDGRYVIYDDDIHERSHDRKNPILSLGFIRMMLTALLELSAELGLDGERREKWRHILDHLSEYPLMERGGRTVVRLTEEGRDWGLRNSLAVQHVFPAGAIGLDSDPELLAIARNTVDEMQRWSDFNAFPTYYAAAARVGYDPRVILERLRFECEEKSFPNLSIHHGGGGIEDASAVPVCLQEMLLQSHERTLRLFPVWPPERPARFRKLRAAGAFLVSSDYAGGEVKYVVIESEQGRPCRIQNPWPGRDVAVYRDGCEPEQAAGERFTLATAKGERLVLLPAERLRETEA</sequence>
<keyword evidence="3" id="KW-1185">Reference proteome</keyword>
<gene>
    <name evidence="2" type="ORF">SD70_22930</name>
</gene>
<comment type="caution">
    <text evidence="2">The sequence shown here is derived from an EMBL/GenBank/DDBJ whole genome shotgun (WGS) entry which is preliminary data.</text>
</comment>
<dbReference type="Gene3D" id="1.50.10.10">
    <property type="match status" value="1"/>
</dbReference>
<evidence type="ECO:0000259" key="1">
    <source>
        <dbReference type="Pfam" id="PF22124"/>
    </source>
</evidence>
<dbReference type="InterPro" id="IPR012341">
    <property type="entry name" value="6hp_glycosidase-like_sf"/>
</dbReference>
<dbReference type="SUPFAM" id="SSF48208">
    <property type="entry name" value="Six-hairpin glycosidases"/>
    <property type="match status" value="1"/>
</dbReference>
<proteinExistence type="predicted"/>
<feature type="domain" description="Glycosyl hydrolase family 95 catalytic" evidence="1">
    <location>
        <begin position="296"/>
        <end position="570"/>
    </location>
</feature>
<dbReference type="InterPro" id="IPR008928">
    <property type="entry name" value="6-hairpin_glycosidase_sf"/>
</dbReference>
<dbReference type="Proteomes" id="UP000031967">
    <property type="component" value="Unassembled WGS sequence"/>
</dbReference>
<dbReference type="Pfam" id="PF22124">
    <property type="entry name" value="Glyco_hydro_95_cat"/>
    <property type="match status" value="1"/>
</dbReference>
<dbReference type="PANTHER" id="PTHR31084">
    <property type="entry name" value="ALPHA-L-FUCOSIDASE 2"/>
    <property type="match status" value="1"/>
</dbReference>